<dbReference type="HOGENOM" id="CLU_2543954_0_0_1"/>
<dbReference type="EMBL" id="KN822010">
    <property type="protein sequence ID" value="KIM68313.1"/>
    <property type="molecule type" value="Genomic_DNA"/>
</dbReference>
<organism evidence="1 2">
    <name type="scientific">Scleroderma citrinum Foug A</name>
    <dbReference type="NCBI Taxonomy" id="1036808"/>
    <lineage>
        <taxon>Eukaryota</taxon>
        <taxon>Fungi</taxon>
        <taxon>Dikarya</taxon>
        <taxon>Basidiomycota</taxon>
        <taxon>Agaricomycotina</taxon>
        <taxon>Agaricomycetes</taxon>
        <taxon>Agaricomycetidae</taxon>
        <taxon>Boletales</taxon>
        <taxon>Sclerodermatineae</taxon>
        <taxon>Sclerodermataceae</taxon>
        <taxon>Scleroderma</taxon>
    </lineage>
</organism>
<evidence type="ECO:0000313" key="2">
    <source>
        <dbReference type="Proteomes" id="UP000053989"/>
    </source>
</evidence>
<dbReference type="InParanoid" id="A0A0C3A3S1"/>
<evidence type="ECO:0000313" key="1">
    <source>
        <dbReference type="EMBL" id="KIM68313.1"/>
    </source>
</evidence>
<sequence>MTAQIPPQFDSRIYDARATFALCDADNIPPWTRQLSHVRHALGPDWRGCSSREAWSGSVACINLSCPFGFRPAELPIIAIDAP</sequence>
<accession>A0A0C3A3S1</accession>
<dbReference type="AlphaFoldDB" id="A0A0C3A3S1"/>
<reference evidence="1 2" key="1">
    <citation type="submission" date="2014-04" db="EMBL/GenBank/DDBJ databases">
        <authorList>
            <consortium name="DOE Joint Genome Institute"/>
            <person name="Kuo A."/>
            <person name="Kohler A."/>
            <person name="Nagy L.G."/>
            <person name="Floudas D."/>
            <person name="Copeland A."/>
            <person name="Barry K.W."/>
            <person name="Cichocki N."/>
            <person name="Veneault-Fourrey C."/>
            <person name="LaButti K."/>
            <person name="Lindquist E.A."/>
            <person name="Lipzen A."/>
            <person name="Lundell T."/>
            <person name="Morin E."/>
            <person name="Murat C."/>
            <person name="Sun H."/>
            <person name="Tunlid A."/>
            <person name="Henrissat B."/>
            <person name="Grigoriev I.V."/>
            <person name="Hibbett D.S."/>
            <person name="Martin F."/>
            <person name="Nordberg H.P."/>
            <person name="Cantor M.N."/>
            <person name="Hua S.X."/>
        </authorList>
    </citation>
    <scope>NUCLEOTIDE SEQUENCE [LARGE SCALE GENOMIC DNA]</scope>
    <source>
        <strain evidence="1 2">Foug A</strain>
    </source>
</reference>
<keyword evidence="2" id="KW-1185">Reference proteome</keyword>
<name>A0A0C3A3S1_9AGAM</name>
<gene>
    <name evidence="1" type="ORF">SCLCIDRAFT_1209744</name>
</gene>
<reference evidence="2" key="2">
    <citation type="submission" date="2015-01" db="EMBL/GenBank/DDBJ databases">
        <title>Evolutionary Origins and Diversification of the Mycorrhizal Mutualists.</title>
        <authorList>
            <consortium name="DOE Joint Genome Institute"/>
            <consortium name="Mycorrhizal Genomics Consortium"/>
            <person name="Kohler A."/>
            <person name="Kuo A."/>
            <person name="Nagy L.G."/>
            <person name="Floudas D."/>
            <person name="Copeland A."/>
            <person name="Barry K.W."/>
            <person name="Cichocki N."/>
            <person name="Veneault-Fourrey C."/>
            <person name="LaButti K."/>
            <person name="Lindquist E.A."/>
            <person name="Lipzen A."/>
            <person name="Lundell T."/>
            <person name="Morin E."/>
            <person name="Murat C."/>
            <person name="Riley R."/>
            <person name="Ohm R."/>
            <person name="Sun H."/>
            <person name="Tunlid A."/>
            <person name="Henrissat B."/>
            <person name="Grigoriev I.V."/>
            <person name="Hibbett D.S."/>
            <person name="Martin F."/>
        </authorList>
    </citation>
    <scope>NUCLEOTIDE SEQUENCE [LARGE SCALE GENOMIC DNA]</scope>
    <source>
        <strain evidence="2">Foug A</strain>
    </source>
</reference>
<dbReference type="Proteomes" id="UP000053989">
    <property type="component" value="Unassembled WGS sequence"/>
</dbReference>
<protein>
    <submittedName>
        <fullName evidence="1">Uncharacterized protein</fullName>
    </submittedName>
</protein>
<proteinExistence type="predicted"/>